<feature type="domain" description="DUF668" evidence="2">
    <location>
        <begin position="406"/>
        <end position="497"/>
    </location>
</feature>
<dbReference type="Pfam" id="PF05003">
    <property type="entry name" value="DUF668"/>
    <property type="match status" value="2"/>
</dbReference>
<sequence length="764" mass="85936">MVADSWFHSLWKPSKKHDHGPEKARIGVLVFEVASVMSKLVHQWNILTDKQVMKLRDEISNSLGIKKLVSDDDDCIVDLICDEMLQNLDNVAKIVTRLSKKCKDPVLKCFERAYTDLVKHGVDQYQWQFTDKKMSGKLKKMESFISVNASLYQEMESLVELEQILKRIKSNDDHDRITVVEYTKKMSWKQHEVKRLKGISLWNKTYDYVVLLLARTVFTIFAKIGHVFGIGHILPQKIQESVVFDSGMLQENYPNKNSFTEFSSGPLGNIGSQSGPISRAGNVKKYYSGPLGNSITVSSSRSGNSGSLSGPIGKLTSKSGPLMRVAKTGLKWWHSRDNSSKIHGKSLTPIHTSTNSGPFGGSMTGRDGSPAKTHHVNSSLANSDSTWRVQDIHGSRQKRFDAPPETLGGVALALHYANLIVVLEKLVASPHLIGHDARDDLYNMLPKNVKNALRVRLKPYAKSLASSPFDTGLAEEWTEAMMGILDWLSPLAHNTIRWQSERSFEHQNLVSRTNVVLVQTLYYANQEKIEATITELLVGLNYIWRFSREVNAKALLECENGLDDPAKTHHVNSSIANSDSTWRVQDIHGSRQKRFDAPPETLGGVALALHYANLIVVLEKLVASPHLIGHDARDDLYNMLPKNVKNALRVRLKPYAKSLASSPFDTGLAEEWTEAMMGILDWLSPLAHNTIRWQSERSFEHQNLVSRTNVVLVQTLYYANQEKIEATITELLVGLNYIWRFSREVNAKALLECENGLDEYVNLA</sequence>
<dbReference type="PANTHER" id="PTHR31371">
    <property type="entry name" value="BNAC09G50660D PROTEIN"/>
    <property type="match status" value="1"/>
</dbReference>
<evidence type="ECO:0000313" key="5">
    <source>
        <dbReference type="Proteomes" id="UP000245207"/>
    </source>
</evidence>
<feature type="domain" description="DUF668" evidence="2">
    <location>
        <begin position="601"/>
        <end position="692"/>
    </location>
</feature>
<feature type="compositionally biased region" description="Polar residues" evidence="1">
    <location>
        <begin position="376"/>
        <end position="385"/>
    </location>
</feature>
<organism evidence="4 5">
    <name type="scientific">Artemisia annua</name>
    <name type="common">Sweet wormwood</name>
    <dbReference type="NCBI Taxonomy" id="35608"/>
    <lineage>
        <taxon>Eukaryota</taxon>
        <taxon>Viridiplantae</taxon>
        <taxon>Streptophyta</taxon>
        <taxon>Embryophyta</taxon>
        <taxon>Tracheophyta</taxon>
        <taxon>Spermatophyta</taxon>
        <taxon>Magnoliopsida</taxon>
        <taxon>eudicotyledons</taxon>
        <taxon>Gunneridae</taxon>
        <taxon>Pentapetalae</taxon>
        <taxon>asterids</taxon>
        <taxon>campanulids</taxon>
        <taxon>Asterales</taxon>
        <taxon>Asteraceae</taxon>
        <taxon>Asteroideae</taxon>
        <taxon>Anthemideae</taxon>
        <taxon>Artemisiinae</taxon>
        <taxon>Artemisia</taxon>
    </lineage>
</organism>
<comment type="caution">
    <text evidence="4">The sequence shown here is derived from an EMBL/GenBank/DDBJ whole genome shotgun (WGS) entry which is preliminary data.</text>
</comment>
<protein>
    <recommendedName>
        <fullName evidence="6">DUF668 domain-containing protein</fullName>
    </recommendedName>
</protein>
<dbReference type="Pfam" id="PF11961">
    <property type="entry name" value="DUF3475"/>
    <property type="match status" value="1"/>
</dbReference>
<accession>A0A2U1MPK5</accession>
<dbReference type="InterPro" id="IPR021864">
    <property type="entry name" value="DUF3475"/>
</dbReference>
<dbReference type="STRING" id="35608.A0A2U1MPK5"/>
<dbReference type="EMBL" id="PKPP01004700">
    <property type="protein sequence ID" value="PWA63156.1"/>
    <property type="molecule type" value="Genomic_DNA"/>
</dbReference>
<feature type="domain" description="DUF3475" evidence="3">
    <location>
        <begin position="28"/>
        <end position="84"/>
    </location>
</feature>
<keyword evidence="5" id="KW-1185">Reference proteome</keyword>
<evidence type="ECO:0008006" key="6">
    <source>
        <dbReference type="Google" id="ProtNLM"/>
    </source>
</evidence>
<proteinExistence type="predicted"/>
<feature type="region of interest" description="Disordered" evidence="1">
    <location>
        <begin position="343"/>
        <end position="385"/>
    </location>
</feature>
<dbReference type="Proteomes" id="UP000245207">
    <property type="component" value="Unassembled WGS sequence"/>
</dbReference>
<evidence type="ECO:0000313" key="4">
    <source>
        <dbReference type="EMBL" id="PWA63156.1"/>
    </source>
</evidence>
<dbReference type="PANTHER" id="PTHR31371:SF20">
    <property type="entry name" value="OS12G0146500 PROTEIN"/>
    <property type="match status" value="1"/>
</dbReference>
<dbReference type="OrthoDB" id="2018987at2759"/>
<gene>
    <name evidence="4" type="ORF">CTI12_AA332660</name>
</gene>
<evidence type="ECO:0000256" key="1">
    <source>
        <dbReference type="SAM" id="MobiDB-lite"/>
    </source>
</evidence>
<reference evidence="4 5" key="1">
    <citation type="journal article" date="2018" name="Mol. Plant">
        <title>The genome of Artemisia annua provides insight into the evolution of Asteraceae family and artemisinin biosynthesis.</title>
        <authorList>
            <person name="Shen Q."/>
            <person name="Zhang L."/>
            <person name="Liao Z."/>
            <person name="Wang S."/>
            <person name="Yan T."/>
            <person name="Shi P."/>
            <person name="Liu M."/>
            <person name="Fu X."/>
            <person name="Pan Q."/>
            <person name="Wang Y."/>
            <person name="Lv Z."/>
            <person name="Lu X."/>
            <person name="Zhang F."/>
            <person name="Jiang W."/>
            <person name="Ma Y."/>
            <person name="Chen M."/>
            <person name="Hao X."/>
            <person name="Li L."/>
            <person name="Tang Y."/>
            <person name="Lv G."/>
            <person name="Zhou Y."/>
            <person name="Sun X."/>
            <person name="Brodelius P.E."/>
            <person name="Rose J.K.C."/>
            <person name="Tang K."/>
        </authorList>
    </citation>
    <scope>NUCLEOTIDE SEQUENCE [LARGE SCALE GENOMIC DNA]</scope>
    <source>
        <strain evidence="5">cv. Huhao1</strain>
        <tissue evidence="4">Leaf</tissue>
    </source>
</reference>
<name>A0A2U1MPK5_ARTAN</name>
<dbReference type="GO" id="GO:0045927">
    <property type="term" value="P:positive regulation of growth"/>
    <property type="evidence" value="ECO:0007669"/>
    <property type="project" value="InterPro"/>
</dbReference>
<dbReference type="AlphaFoldDB" id="A0A2U1MPK5"/>
<evidence type="ECO:0000259" key="2">
    <source>
        <dbReference type="Pfam" id="PF05003"/>
    </source>
</evidence>
<dbReference type="InterPro" id="IPR007700">
    <property type="entry name" value="DUF668"/>
</dbReference>
<evidence type="ECO:0000259" key="3">
    <source>
        <dbReference type="Pfam" id="PF11961"/>
    </source>
</evidence>